<evidence type="ECO:0000256" key="2">
    <source>
        <dbReference type="PROSITE-ProRule" id="PRU00124"/>
    </source>
</evidence>
<dbReference type="OrthoDB" id="10037824at2759"/>
<dbReference type="PANTHER" id="PTHR24260">
    <property type="match status" value="1"/>
</dbReference>
<dbReference type="SMART" id="SM00192">
    <property type="entry name" value="LDLa"/>
    <property type="match status" value="2"/>
</dbReference>
<dbReference type="GO" id="GO:0004252">
    <property type="term" value="F:serine-type endopeptidase activity"/>
    <property type="evidence" value="ECO:0007669"/>
    <property type="project" value="InterPro"/>
</dbReference>
<comment type="caution">
    <text evidence="2">Lacks conserved residue(s) required for the propagation of feature annotation.</text>
</comment>
<dbReference type="SMART" id="SM00020">
    <property type="entry name" value="Tryp_SPc"/>
    <property type="match status" value="1"/>
</dbReference>
<name>A0A8J2PPI4_9HEXA</name>
<keyword evidence="6" id="KW-1185">Reference proteome</keyword>
<dbReference type="Pfam" id="PF00057">
    <property type="entry name" value="Ldl_recept_a"/>
    <property type="match status" value="2"/>
</dbReference>
<comment type="caution">
    <text evidence="5">The sequence shown here is derived from an EMBL/GenBank/DDBJ whole genome shotgun (WGS) entry which is preliminary data.</text>
</comment>
<keyword evidence="1 2" id="KW-1015">Disulfide bond</keyword>
<dbReference type="PROSITE" id="PS50068">
    <property type="entry name" value="LDLRA_2"/>
    <property type="match status" value="2"/>
</dbReference>
<proteinExistence type="predicted"/>
<reference evidence="5" key="1">
    <citation type="submission" date="2021-06" db="EMBL/GenBank/DDBJ databases">
        <authorList>
            <person name="Hodson N. C."/>
            <person name="Mongue J. A."/>
            <person name="Jaron S. K."/>
        </authorList>
    </citation>
    <scope>NUCLEOTIDE SEQUENCE</scope>
</reference>
<dbReference type="PANTHER" id="PTHR24260:SF136">
    <property type="entry name" value="GH08193P-RELATED"/>
    <property type="match status" value="1"/>
</dbReference>
<feature type="chain" id="PRO_5035266600" description="Peptidase S1 domain-containing protein" evidence="3">
    <location>
        <begin position="21"/>
        <end position="728"/>
    </location>
</feature>
<dbReference type="InterPro" id="IPR001254">
    <property type="entry name" value="Trypsin_dom"/>
</dbReference>
<dbReference type="InterPro" id="IPR023415">
    <property type="entry name" value="LDLR_class-A_CS"/>
</dbReference>
<dbReference type="AlphaFoldDB" id="A0A8J2PPI4"/>
<dbReference type="GO" id="GO:0006508">
    <property type="term" value="P:proteolysis"/>
    <property type="evidence" value="ECO:0007669"/>
    <property type="project" value="InterPro"/>
</dbReference>
<dbReference type="Proteomes" id="UP000708208">
    <property type="component" value="Unassembled WGS sequence"/>
</dbReference>
<organism evidence="5 6">
    <name type="scientific">Allacma fusca</name>
    <dbReference type="NCBI Taxonomy" id="39272"/>
    <lineage>
        <taxon>Eukaryota</taxon>
        <taxon>Metazoa</taxon>
        <taxon>Ecdysozoa</taxon>
        <taxon>Arthropoda</taxon>
        <taxon>Hexapoda</taxon>
        <taxon>Collembola</taxon>
        <taxon>Symphypleona</taxon>
        <taxon>Sminthuridae</taxon>
        <taxon>Allacma</taxon>
    </lineage>
</organism>
<evidence type="ECO:0000259" key="4">
    <source>
        <dbReference type="PROSITE" id="PS50240"/>
    </source>
</evidence>
<dbReference type="InterPro" id="IPR051333">
    <property type="entry name" value="CLIP_Serine_Protease"/>
</dbReference>
<dbReference type="InterPro" id="IPR002172">
    <property type="entry name" value="LDrepeatLR_classA_rpt"/>
</dbReference>
<evidence type="ECO:0000256" key="3">
    <source>
        <dbReference type="SAM" id="SignalP"/>
    </source>
</evidence>
<dbReference type="PROSITE" id="PS50240">
    <property type="entry name" value="TRYPSIN_DOM"/>
    <property type="match status" value="1"/>
</dbReference>
<sequence>MKILVICVLLLFASNEETLAQRRKPSQQKQSNTCGTLKVIEGDVRTISPWTAAIFTQTQSASGKPIRKLFTNGVILGPTTVVSLVGGPFGVTLKGAKHKQYTVPPAEAFLVGAGINSTETDESDAIAQFSKVVFVEPTRVLEKNNEYFHIFVYHLKTPLDLSTPYVREICIPLILKNRNQSPYGWQLVQGGFVQSSTNPAGPQALKAWKVTTGPKNLCESMFRYHYKQEIEVPELFCGRRDLFSSTRGSPFAVVVKSIEKGTEDNDLCQLHGSSLSFALSNVWYVASLVGMIPGRQRGRCGYKSFYIYANPGPHLEWIHRSYDCSPNFACTDGKCLPLNKVCDGVSDCKDGSDEEPNFCESQNHCARKSKSYSCGLKGKCIATSALCDGKPDCDNGSDEDRKNCEAESSKLQLLRFSGGTGDCSVIKPGKGVISTCSDQSGNAVDCSTVTAPGAKVELECDPYHISRYTYINNRLLCDGGKWIGMKPFTCEPACGSLPNPETQPGLPWHVAMAIASTGSGQHEQICSATLIEKSFLITSTQCVTSWLQNNAGRKNYFVVINPTTSVALHADIKSSGFQIFPLKQVWTFGNNTSTGLALLELQNSVRMHGENLPLPSCYMQSPFRPISIGQTGVITGFAIRGSPSDKPVVLDVTVETDAECTQNGLPVKEKEFCVSVADGYFPCGGDVGGGVLFKEGSVYVLKGVATPTNPRKIALGQIPLSLGPDCKI</sequence>
<evidence type="ECO:0000313" key="6">
    <source>
        <dbReference type="Proteomes" id="UP000708208"/>
    </source>
</evidence>
<feature type="domain" description="Peptidase S1" evidence="4">
    <location>
        <begin position="493"/>
        <end position="728"/>
    </location>
</feature>
<dbReference type="PROSITE" id="PS01209">
    <property type="entry name" value="LDLRA_1"/>
    <property type="match status" value="2"/>
</dbReference>
<feature type="signal peptide" evidence="3">
    <location>
        <begin position="1"/>
        <end position="20"/>
    </location>
</feature>
<protein>
    <recommendedName>
        <fullName evidence="4">Peptidase S1 domain-containing protein</fullName>
    </recommendedName>
</protein>
<gene>
    <name evidence="5" type="ORF">AFUS01_LOCUS40993</name>
</gene>
<keyword evidence="3" id="KW-0732">Signal</keyword>
<dbReference type="Pfam" id="PF00089">
    <property type="entry name" value="Trypsin"/>
    <property type="match status" value="1"/>
</dbReference>
<evidence type="ECO:0000313" key="5">
    <source>
        <dbReference type="EMBL" id="CAG7831240.1"/>
    </source>
</evidence>
<feature type="disulfide bond" evidence="2">
    <location>
        <begin position="330"/>
        <end position="348"/>
    </location>
</feature>
<dbReference type="EMBL" id="CAJVCH010559510">
    <property type="protein sequence ID" value="CAG7831240.1"/>
    <property type="molecule type" value="Genomic_DNA"/>
</dbReference>
<dbReference type="CDD" id="cd00112">
    <property type="entry name" value="LDLa"/>
    <property type="match status" value="2"/>
</dbReference>
<evidence type="ECO:0000256" key="1">
    <source>
        <dbReference type="ARBA" id="ARBA00023157"/>
    </source>
</evidence>
<accession>A0A8J2PPI4</accession>